<gene>
    <name evidence="1" type="ORF">Acr_23g0015710</name>
</gene>
<name>A0A7J0GQV3_9ERIC</name>
<dbReference type="Proteomes" id="UP000585474">
    <property type="component" value="Unassembled WGS sequence"/>
</dbReference>
<protein>
    <submittedName>
        <fullName evidence="1">Uncharacterized protein</fullName>
    </submittedName>
</protein>
<accession>A0A7J0GQV3</accession>
<evidence type="ECO:0000313" key="1">
    <source>
        <dbReference type="EMBL" id="GFZ13186.1"/>
    </source>
</evidence>
<reference evidence="1 2" key="1">
    <citation type="submission" date="2019-07" db="EMBL/GenBank/DDBJ databases">
        <title>De Novo Assembly of kiwifruit Actinidia rufa.</title>
        <authorList>
            <person name="Sugita-Konishi S."/>
            <person name="Sato K."/>
            <person name="Mori E."/>
            <person name="Abe Y."/>
            <person name="Kisaki G."/>
            <person name="Hamano K."/>
            <person name="Suezawa K."/>
            <person name="Otani M."/>
            <person name="Fukuda T."/>
            <person name="Manabe T."/>
            <person name="Gomi K."/>
            <person name="Tabuchi M."/>
            <person name="Akimitsu K."/>
            <person name="Kataoka I."/>
        </authorList>
    </citation>
    <scope>NUCLEOTIDE SEQUENCE [LARGE SCALE GENOMIC DNA]</scope>
    <source>
        <strain evidence="2">cv. Fuchu</strain>
    </source>
</reference>
<organism evidence="1 2">
    <name type="scientific">Actinidia rufa</name>
    <dbReference type="NCBI Taxonomy" id="165716"/>
    <lineage>
        <taxon>Eukaryota</taxon>
        <taxon>Viridiplantae</taxon>
        <taxon>Streptophyta</taxon>
        <taxon>Embryophyta</taxon>
        <taxon>Tracheophyta</taxon>
        <taxon>Spermatophyta</taxon>
        <taxon>Magnoliopsida</taxon>
        <taxon>eudicotyledons</taxon>
        <taxon>Gunneridae</taxon>
        <taxon>Pentapetalae</taxon>
        <taxon>asterids</taxon>
        <taxon>Ericales</taxon>
        <taxon>Actinidiaceae</taxon>
        <taxon>Actinidia</taxon>
    </lineage>
</organism>
<dbReference type="EMBL" id="BJWL01000023">
    <property type="protein sequence ID" value="GFZ13186.1"/>
    <property type="molecule type" value="Genomic_DNA"/>
</dbReference>
<keyword evidence="2" id="KW-1185">Reference proteome</keyword>
<dbReference type="OrthoDB" id="878535at2759"/>
<dbReference type="AlphaFoldDB" id="A0A7J0GQV3"/>
<evidence type="ECO:0000313" key="2">
    <source>
        <dbReference type="Proteomes" id="UP000585474"/>
    </source>
</evidence>
<sequence>MEGIGTAFAIVDGDEWRHRLLPSISLSETSFTVLDQTIFVVPLRTLLYCQHCRKPDHLINRCFDLYPELKPQLNWNCSGGRVGGHMGGRGHGTSRVGAIVEVEPMHVELSNLNQLQTQMAQLQLHMGVAPPSSSFGPMAAIVAKSPTALHGKLGYPT</sequence>
<comment type="caution">
    <text evidence="1">The sequence shown here is derived from an EMBL/GenBank/DDBJ whole genome shotgun (WGS) entry which is preliminary data.</text>
</comment>
<proteinExistence type="predicted"/>